<dbReference type="GO" id="GO:0016787">
    <property type="term" value="F:hydrolase activity"/>
    <property type="evidence" value="ECO:0007669"/>
    <property type="project" value="UniProtKB-KW"/>
</dbReference>
<evidence type="ECO:0000256" key="1">
    <source>
        <dbReference type="ARBA" id="ARBA00022722"/>
    </source>
</evidence>
<dbReference type="GO" id="GO:0046872">
    <property type="term" value="F:metal ion binding"/>
    <property type="evidence" value="ECO:0007669"/>
    <property type="project" value="UniProtKB-UniRule"/>
</dbReference>
<dbReference type="EMBL" id="MFZG01000017">
    <property type="protein sequence ID" value="OGK16810.1"/>
    <property type="molecule type" value="Genomic_DNA"/>
</dbReference>
<comment type="subunit">
    <text evidence="7">Homodimer, forms a heterotetramer with a Cas1 homodimer.</text>
</comment>
<evidence type="ECO:0000313" key="11">
    <source>
        <dbReference type="Proteomes" id="UP000177208"/>
    </source>
</evidence>
<keyword evidence="5 7" id="KW-0460">Magnesium</keyword>
<dbReference type="EC" id="3.1.-.-" evidence="7"/>
<dbReference type="GO" id="GO:0004521">
    <property type="term" value="F:RNA endonuclease activity"/>
    <property type="evidence" value="ECO:0007669"/>
    <property type="project" value="InterPro"/>
</dbReference>
<evidence type="ECO:0000256" key="3">
    <source>
        <dbReference type="ARBA" id="ARBA00022759"/>
    </source>
</evidence>
<keyword evidence="6 7" id="KW-0051">Antiviral defense</keyword>
<organism evidence="10 11">
    <name type="scientific">Candidatus Roizmanbacteria bacterium RIFCSPHIGHO2_01_FULL_39_12c</name>
    <dbReference type="NCBI Taxonomy" id="1802031"/>
    <lineage>
        <taxon>Bacteria</taxon>
        <taxon>Candidatus Roizmaniibacteriota</taxon>
    </lineage>
</organism>
<dbReference type="Pfam" id="PF20803">
    <property type="entry name" value="PaaX_M"/>
    <property type="match status" value="1"/>
</dbReference>
<dbReference type="GO" id="GO:0051607">
    <property type="term" value="P:defense response to virus"/>
    <property type="evidence" value="ECO:0007669"/>
    <property type="project" value="UniProtKB-UniRule"/>
</dbReference>
<keyword evidence="3 7" id="KW-0255">Endonuclease</keyword>
<evidence type="ECO:0000313" key="10">
    <source>
        <dbReference type="EMBL" id="OGK16810.1"/>
    </source>
</evidence>
<proteinExistence type="inferred from homology"/>
<comment type="similarity">
    <text evidence="7">Belongs to the CRISPR-associated endoribonuclease Cas2 protein family.</text>
</comment>
<keyword evidence="4 7" id="KW-0378">Hydrolase</keyword>
<dbReference type="HAMAP" id="MF_01471">
    <property type="entry name" value="Cas2"/>
    <property type="match status" value="1"/>
</dbReference>
<name>A0A1F7GCY8_9BACT</name>
<feature type="domain" description="Transcriptional repressor PaaX-like central Cas2-like" evidence="9">
    <location>
        <begin position="127"/>
        <end position="205"/>
    </location>
</feature>
<keyword evidence="8" id="KW-0472">Membrane</keyword>
<dbReference type="InterPro" id="IPR021127">
    <property type="entry name" value="CRISPR_associated_Cas2"/>
</dbReference>
<comment type="caution">
    <text evidence="10">The sequence shown here is derived from an EMBL/GenBank/DDBJ whole genome shotgun (WGS) entry which is preliminary data.</text>
</comment>
<gene>
    <name evidence="7" type="primary">cas2</name>
    <name evidence="10" type="ORF">A2774_05375</name>
</gene>
<keyword evidence="8" id="KW-1133">Transmembrane helix</keyword>
<evidence type="ECO:0000256" key="5">
    <source>
        <dbReference type="ARBA" id="ARBA00022842"/>
    </source>
</evidence>
<evidence type="ECO:0000256" key="2">
    <source>
        <dbReference type="ARBA" id="ARBA00022723"/>
    </source>
</evidence>
<evidence type="ECO:0000259" key="9">
    <source>
        <dbReference type="Pfam" id="PF20803"/>
    </source>
</evidence>
<feature type="transmembrane region" description="Helical" evidence="8">
    <location>
        <begin position="31"/>
        <end position="59"/>
    </location>
</feature>
<comment type="cofactor">
    <cofactor evidence="7">
        <name>Mg(2+)</name>
        <dbReference type="ChEBI" id="CHEBI:18420"/>
    </cofactor>
</comment>
<evidence type="ECO:0000256" key="6">
    <source>
        <dbReference type="ARBA" id="ARBA00023118"/>
    </source>
</evidence>
<dbReference type="NCBIfam" id="TIGR01573">
    <property type="entry name" value="cas2"/>
    <property type="match status" value="1"/>
</dbReference>
<feature type="binding site" evidence="7">
    <location>
        <position position="138"/>
    </location>
    <ligand>
        <name>Mg(2+)</name>
        <dbReference type="ChEBI" id="CHEBI:18420"/>
        <note>catalytic</note>
    </ligand>
</feature>
<reference evidence="10 11" key="1">
    <citation type="journal article" date="2016" name="Nat. Commun.">
        <title>Thousands of microbial genomes shed light on interconnected biogeochemical processes in an aquifer system.</title>
        <authorList>
            <person name="Anantharaman K."/>
            <person name="Brown C.T."/>
            <person name="Hug L.A."/>
            <person name="Sharon I."/>
            <person name="Castelle C.J."/>
            <person name="Probst A.J."/>
            <person name="Thomas B.C."/>
            <person name="Singh A."/>
            <person name="Wilkins M.J."/>
            <person name="Karaoz U."/>
            <person name="Brodie E.L."/>
            <person name="Williams K.H."/>
            <person name="Hubbard S.S."/>
            <person name="Banfield J.F."/>
        </authorList>
    </citation>
    <scope>NUCLEOTIDE SEQUENCE [LARGE SCALE GENOMIC DNA]</scope>
</reference>
<dbReference type="InterPro" id="IPR048846">
    <property type="entry name" value="PaaX-like_central"/>
</dbReference>
<dbReference type="GO" id="GO:0043571">
    <property type="term" value="P:maintenance of CRISPR repeat elements"/>
    <property type="evidence" value="ECO:0007669"/>
    <property type="project" value="UniProtKB-UniRule"/>
</dbReference>
<keyword evidence="2 7" id="KW-0479">Metal-binding</keyword>
<dbReference type="SUPFAM" id="SSF143430">
    <property type="entry name" value="TTP0101/SSO1404-like"/>
    <property type="match status" value="1"/>
</dbReference>
<accession>A0A1F7GCY8</accession>
<protein>
    <recommendedName>
        <fullName evidence="7">CRISPR-associated endoribonuclease Cas2</fullName>
        <ecNumber evidence="7">3.1.-.-</ecNumber>
    </recommendedName>
</protein>
<evidence type="ECO:0000256" key="4">
    <source>
        <dbReference type="ARBA" id="ARBA00022801"/>
    </source>
</evidence>
<sequence length="212" mass="24839">MNAPLKKRTVTKADKPKVSNDKFRPGELRDIVLSSIGLAILLGGTFLVTPNFPIIYSLFAGLIKDMTRKDIPKKKIKRVLKNLEKRQIIDISEQDGEVQVFLKSGWTPLILKYSLKPLLELKRKKLTWTGKWFLVVFDVPEEQRNKRDYLRKYLQDIGFYRYQQSVYLFPYECKKEIDLIKKIVEAAKYTSYIIADEIENENQAKIFFGLNK</sequence>
<dbReference type="Proteomes" id="UP000177208">
    <property type="component" value="Unassembled WGS sequence"/>
</dbReference>
<evidence type="ECO:0000256" key="8">
    <source>
        <dbReference type="SAM" id="Phobius"/>
    </source>
</evidence>
<dbReference type="Gene3D" id="3.30.70.2650">
    <property type="match status" value="1"/>
</dbReference>
<evidence type="ECO:0000256" key="7">
    <source>
        <dbReference type="HAMAP-Rule" id="MF_01471"/>
    </source>
</evidence>
<keyword evidence="8" id="KW-0812">Transmembrane</keyword>
<dbReference type="AlphaFoldDB" id="A0A1F7GCY8"/>
<keyword evidence="1 7" id="KW-0540">Nuclease</keyword>
<comment type="function">
    <text evidence="7">CRISPR (clustered regularly interspaced short palindromic repeat), is an adaptive immune system that provides protection against mobile genetic elements (viruses, transposable elements and conjugative plasmids). CRISPR clusters contain sequences complementary to antecedent mobile elements and target invading nucleic acids. CRISPR clusters are transcribed and processed into CRISPR RNA (crRNA). Functions as a ssRNA-specific endoribonuclease. Involved in the integration of spacer DNA into the CRISPR cassette.</text>
</comment>